<gene>
    <name evidence="1" type="ORF">PTRG_03085</name>
</gene>
<organism evidence="1 2">
    <name type="scientific">Pyrenophora tritici-repentis (strain Pt-1C-BFP)</name>
    <name type="common">Wheat tan spot fungus</name>
    <name type="synonym">Drechslera tritici-repentis</name>
    <dbReference type="NCBI Taxonomy" id="426418"/>
    <lineage>
        <taxon>Eukaryota</taxon>
        <taxon>Fungi</taxon>
        <taxon>Dikarya</taxon>
        <taxon>Ascomycota</taxon>
        <taxon>Pezizomycotina</taxon>
        <taxon>Dothideomycetes</taxon>
        <taxon>Pleosporomycetidae</taxon>
        <taxon>Pleosporales</taxon>
        <taxon>Pleosporineae</taxon>
        <taxon>Pleosporaceae</taxon>
        <taxon>Pyrenophora</taxon>
    </lineage>
</organism>
<name>B2W095_PYRTR</name>
<proteinExistence type="predicted"/>
<protein>
    <submittedName>
        <fullName evidence="1">Uncharacterized protein</fullName>
    </submittedName>
</protein>
<evidence type="ECO:0000313" key="2">
    <source>
        <dbReference type="Proteomes" id="UP000001471"/>
    </source>
</evidence>
<reference evidence="2" key="1">
    <citation type="journal article" date="2013" name="G3 (Bethesda)">
        <title>Comparative genomics of a plant-pathogenic fungus, Pyrenophora tritici-repentis, reveals transduplication and the impact of repeat elements on pathogenicity and population divergence.</title>
        <authorList>
            <person name="Manning V.A."/>
            <person name="Pandelova I."/>
            <person name="Dhillon B."/>
            <person name="Wilhelm L.J."/>
            <person name="Goodwin S.B."/>
            <person name="Berlin A.M."/>
            <person name="Figueroa M."/>
            <person name="Freitag M."/>
            <person name="Hane J.K."/>
            <person name="Henrissat B."/>
            <person name="Holman W.H."/>
            <person name="Kodira C.D."/>
            <person name="Martin J."/>
            <person name="Oliver R.P."/>
            <person name="Robbertse B."/>
            <person name="Schackwitz W."/>
            <person name="Schwartz D.C."/>
            <person name="Spatafora J.W."/>
            <person name="Turgeon B.G."/>
            <person name="Yandava C."/>
            <person name="Young S."/>
            <person name="Zhou S."/>
            <person name="Zeng Q."/>
            <person name="Grigoriev I.V."/>
            <person name="Ma L.-J."/>
            <person name="Ciuffetti L.M."/>
        </authorList>
    </citation>
    <scope>NUCLEOTIDE SEQUENCE [LARGE SCALE GENOMIC DNA]</scope>
    <source>
        <strain evidence="2">Pt-1C-BFP</strain>
    </source>
</reference>
<dbReference type="AlphaFoldDB" id="B2W095"/>
<dbReference type="Proteomes" id="UP000001471">
    <property type="component" value="Unassembled WGS sequence"/>
</dbReference>
<evidence type="ECO:0000313" key="1">
    <source>
        <dbReference type="EMBL" id="EDU45608.1"/>
    </source>
</evidence>
<dbReference type="InParanoid" id="B2W095"/>
<dbReference type="EMBL" id="DS231616">
    <property type="protein sequence ID" value="EDU45608.1"/>
    <property type="molecule type" value="Genomic_DNA"/>
</dbReference>
<dbReference type="HOGENOM" id="CLU_2706053_0_0_1"/>
<accession>B2W095</accession>
<sequence>MSCRICYENSVNYSRGVADGGCPASGLYGIGGTILRLKPGITSGASYSHKRARDAFVGMTAGVEHYSMAAHTI</sequence>